<dbReference type="Gramene" id="Bo6g118280.1">
    <property type="protein sequence ID" value="Bo6g118280.1"/>
    <property type="gene ID" value="Bo6g118280"/>
</dbReference>
<dbReference type="GO" id="GO:0006508">
    <property type="term" value="P:proteolysis"/>
    <property type="evidence" value="ECO:0007669"/>
    <property type="project" value="UniProtKB-KW"/>
</dbReference>
<evidence type="ECO:0000256" key="1">
    <source>
        <dbReference type="ARBA" id="ARBA00008683"/>
    </source>
</evidence>
<feature type="region of interest" description="Disordered" evidence="5">
    <location>
        <begin position="64"/>
        <end position="88"/>
    </location>
</feature>
<dbReference type="AlphaFoldDB" id="A0A0D3D0I3"/>
<dbReference type="PANTHER" id="PTHR33209">
    <property type="entry name" value="PROTEASE 4"/>
    <property type="match status" value="1"/>
</dbReference>
<dbReference type="EnsemblPlants" id="Bo6g118280.1">
    <property type="protein sequence ID" value="Bo6g118280.1"/>
    <property type="gene ID" value="Bo6g118280"/>
</dbReference>
<reference evidence="6" key="2">
    <citation type="submission" date="2015-03" db="UniProtKB">
        <authorList>
            <consortium name="EnsemblPlants"/>
        </authorList>
    </citation>
    <scope>IDENTIFICATION</scope>
</reference>
<evidence type="ECO:0000313" key="7">
    <source>
        <dbReference type="Proteomes" id="UP000032141"/>
    </source>
</evidence>
<keyword evidence="2" id="KW-0645">Protease</keyword>
<dbReference type="GO" id="GO:0008236">
    <property type="term" value="F:serine-type peptidase activity"/>
    <property type="evidence" value="ECO:0007669"/>
    <property type="project" value="UniProtKB-KW"/>
</dbReference>
<protein>
    <recommendedName>
        <fullName evidence="8">Peptidase S49 domain-containing protein</fullName>
    </recommendedName>
</protein>
<evidence type="ECO:0008006" key="8">
    <source>
        <dbReference type="Google" id="ProtNLM"/>
    </source>
</evidence>
<comment type="similarity">
    <text evidence="1">Belongs to the peptidase S49 family.</text>
</comment>
<dbReference type="SUPFAM" id="SSF52096">
    <property type="entry name" value="ClpP/crotonase"/>
    <property type="match status" value="1"/>
</dbReference>
<keyword evidence="4" id="KW-0720">Serine protease</keyword>
<evidence type="ECO:0000256" key="2">
    <source>
        <dbReference type="ARBA" id="ARBA00022670"/>
    </source>
</evidence>
<keyword evidence="7" id="KW-1185">Reference proteome</keyword>
<name>A0A0D3D0I3_BRAOL</name>
<sequence>MAKLLILQAPQVVFSSSRSLVSVTTALYRRPLLLNSSFTSSDSHSSSHIVPRLRSRRFSARAFDDSPASSAELEKDQPRDGASPVVRDEEYPTGEMVYEDRNAWESFVVKFRMLFAYPWQRVRKGSVLTMTLRGQISDQLKSRFTSGLSLPQISENLVKAAYDPRIAGVYLHIEPLSCGWGKVEEIRRHILDFKKSGKFIVGYINICGLKEYYLGCSCSELYAPPSAYSFLYGLTVQASFLGALLRLHLTPMRPKEGMSDHGYPI</sequence>
<dbReference type="InterPro" id="IPR029045">
    <property type="entry name" value="ClpP/crotonase-like_dom_sf"/>
</dbReference>
<dbReference type="Gene3D" id="3.90.226.10">
    <property type="entry name" value="2-enoyl-CoA Hydratase, Chain A, domain 1"/>
    <property type="match status" value="1"/>
</dbReference>
<evidence type="ECO:0000256" key="4">
    <source>
        <dbReference type="ARBA" id="ARBA00022825"/>
    </source>
</evidence>
<evidence type="ECO:0000313" key="6">
    <source>
        <dbReference type="EnsemblPlants" id="Bo6g118280.1"/>
    </source>
</evidence>
<dbReference type="PANTHER" id="PTHR33209:SF1">
    <property type="entry name" value="PEPTIDASE S49 DOMAIN-CONTAINING PROTEIN"/>
    <property type="match status" value="1"/>
</dbReference>
<accession>A0A0D3D0I3</accession>
<reference evidence="6 7" key="1">
    <citation type="journal article" date="2014" name="Genome Biol.">
        <title>Transcriptome and methylome profiling reveals relics of genome dominance in the mesopolyploid Brassica oleracea.</title>
        <authorList>
            <person name="Parkin I.A."/>
            <person name="Koh C."/>
            <person name="Tang H."/>
            <person name="Robinson S.J."/>
            <person name="Kagale S."/>
            <person name="Clarke W.E."/>
            <person name="Town C.D."/>
            <person name="Nixon J."/>
            <person name="Krishnakumar V."/>
            <person name="Bidwell S.L."/>
            <person name="Denoeud F."/>
            <person name="Belcram H."/>
            <person name="Links M.G."/>
            <person name="Just J."/>
            <person name="Clarke C."/>
            <person name="Bender T."/>
            <person name="Huebert T."/>
            <person name="Mason A.S."/>
            <person name="Pires J.C."/>
            <person name="Barker G."/>
            <person name="Moore J."/>
            <person name="Walley P.G."/>
            <person name="Manoli S."/>
            <person name="Batley J."/>
            <person name="Edwards D."/>
            <person name="Nelson M.N."/>
            <person name="Wang X."/>
            <person name="Paterson A.H."/>
            <person name="King G."/>
            <person name="Bancroft I."/>
            <person name="Chalhoub B."/>
            <person name="Sharpe A.G."/>
        </authorList>
    </citation>
    <scope>NUCLEOTIDE SEQUENCE</scope>
    <source>
        <strain evidence="6 7">cv. TO1000</strain>
    </source>
</reference>
<dbReference type="eggNOG" id="ENOG502QQH5">
    <property type="taxonomic scope" value="Eukaryota"/>
</dbReference>
<dbReference type="STRING" id="109376.A0A0D3D0I3"/>
<proteinExistence type="inferred from homology"/>
<dbReference type="Proteomes" id="UP000032141">
    <property type="component" value="Chromosome C6"/>
</dbReference>
<dbReference type="HOGENOM" id="CLU_1149700_0_0_1"/>
<keyword evidence="3" id="KW-0378">Hydrolase</keyword>
<evidence type="ECO:0000256" key="5">
    <source>
        <dbReference type="SAM" id="MobiDB-lite"/>
    </source>
</evidence>
<organism evidence="6 7">
    <name type="scientific">Brassica oleracea var. oleracea</name>
    <dbReference type="NCBI Taxonomy" id="109376"/>
    <lineage>
        <taxon>Eukaryota</taxon>
        <taxon>Viridiplantae</taxon>
        <taxon>Streptophyta</taxon>
        <taxon>Embryophyta</taxon>
        <taxon>Tracheophyta</taxon>
        <taxon>Spermatophyta</taxon>
        <taxon>Magnoliopsida</taxon>
        <taxon>eudicotyledons</taxon>
        <taxon>Gunneridae</taxon>
        <taxon>Pentapetalae</taxon>
        <taxon>rosids</taxon>
        <taxon>malvids</taxon>
        <taxon>Brassicales</taxon>
        <taxon>Brassicaceae</taxon>
        <taxon>Brassiceae</taxon>
        <taxon>Brassica</taxon>
    </lineage>
</organism>
<evidence type="ECO:0000256" key="3">
    <source>
        <dbReference type="ARBA" id="ARBA00022801"/>
    </source>
</evidence>